<evidence type="ECO:0000256" key="1">
    <source>
        <dbReference type="ARBA" id="ARBA00022690"/>
    </source>
</evidence>
<dbReference type="Gene3D" id="2.60.40.2020">
    <property type="match status" value="1"/>
</dbReference>
<feature type="signal peptide" evidence="4">
    <location>
        <begin position="1"/>
        <end position="29"/>
    </location>
</feature>
<accession>A0ABS4WQP5</accession>
<keyword evidence="6" id="KW-1185">Reference proteome</keyword>
<evidence type="ECO:0000256" key="3">
    <source>
        <dbReference type="SAM" id="MobiDB-lite"/>
    </source>
</evidence>
<dbReference type="PROSITE" id="PS51257">
    <property type="entry name" value="PROKAR_LIPOPROTEIN"/>
    <property type="match status" value="1"/>
</dbReference>
<feature type="region of interest" description="Disordered" evidence="3">
    <location>
        <begin position="68"/>
        <end position="93"/>
    </location>
</feature>
<dbReference type="EMBL" id="JAGIOA010000001">
    <property type="protein sequence ID" value="MBP2378530.1"/>
    <property type="molecule type" value="Genomic_DNA"/>
</dbReference>
<evidence type="ECO:0000313" key="5">
    <source>
        <dbReference type="EMBL" id="MBP2378530.1"/>
    </source>
</evidence>
<comment type="caution">
    <text evidence="5">The sequence shown here is derived from an EMBL/GenBank/DDBJ whole genome shotgun (WGS) entry which is preliminary data.</text>
</comment>
<evidence type="ECO:0000256" key="4">
    <source>
        <dbReference type="SAM" id="SignalP"/>
    </source>
</evidence>
<feature type="chain" id="PRO_5047526812" description="Proteinase inhibitor I42 chagasin domain-containing protein" evidence="4">
    <location>
        <begin position="30"/>
        <end position="138"/>
    </location>
</feature>
<evidence type="ECO:0008006" key="7">
    <source>
        <dbReference type="Google" id="ProtNLM"/>
    </source>
</evidence>
<name>A0ABS4WQP5_9MICO</name>
<evidence type="ECO:0000313" key="6">
    <source>
        <dbReference type="Proteomes" id="UP000703720"/>
    </source>
</evidence>
<protein>
    <recommendedName>
        <fullName evidence="7">Proteinase inhibitor I42 chagasin domain-containing protein</fullName>
    </recommendedName>
</protein>
<keyword evidence="2" id="KW-0789">Thiol protease inhibitor</keyword>
<dbReference type="Proteomes" id="UP000703720">
    <property type="component" value="Unassembled WGS sequence"/>
</dbReference>
<reference evidence="5 6" key="1">
    <citation type="submission" date="2021-03" db="EMBL/GenBank/DDBJ databases">
        <title>Sequencing the genomes of 1000 actinobacteria strains.</title>
        <authorList>
            <person name="Klenk H.-P."/>
        </authorList>
    </citation>
    <scope>NUCLEOTIDE SEQUENCE [LARGE SCALE GENOMIC DNA]</scope>
    <source>
        <strain evidence="5 6">DSM 13468</strain>
    </source>
</reference>
<proteinExistence type="predicted"/>
<dbReference type="RefSeq" id="WP_210097742.1">
    <property type="nucleotide sequence ID" value="NZ_BAAAIO010000001.1"/>
</dbReference>
<sequence>MAMRILVARFVVVAVAAAVGMGLSGCSAAAEKTVDYTTSSVSLAPGESLVVDFGEVNHTVGDEWVITQEPDPSVLGPGDERSRYLGEDGEAGAPSELSYRFAPVGTGTTVIRFEYEFRGSVPEDVNDRETAEITVTVK</sequence>
<evidence type="ECO:0000256" key="2">
    <source>
        <dbReference type="ARBA" id="ARBA00022704"/>
    </source>
</evidence>
<dbReference type="InterPro" id="IPR036331">
    <property type="entry name" value="Chagasin-like_sf"/>
</dbReference>
<organism evidence="5 6">
    <name type="scientific">Microbacterium phyllosphaerae</name>
    <dbReference type="NCBI Taxonomy" id="124798"/>
    <lineage>
        <taxon>Bacteria</taxon>
        <taxon>Bacillati</taxon>
        <taxon>Actinomycetota</taxon>
        <taxon>Actinomycetes</taxon>
        <taxon>Micrococcales</taxon>
        <taxon>Microbacteriaceae</taxon>
        <taxon>Microbacterium</taxon>
    </lineage>
</organism>
<keyword evidence="4" id="KW-0732">Signal</keyword>
<keyword evidence="1" id="KW-0646">Protease inhibitor</keyword>
<gene>
    <name evidence="5" type="ORF">JOF42_002025</name>
</gene>